<dbReference type="InterPro" id="IPR038814">
    <property type="entry name" value="AIM11"/>
</dbReference>
<keyword evidence="1 4" id="KW-0812">Transmembrane</keyword>
<dbReference type="PANTHER" id="PTHR39136">
    <property type="entry name" value="ALTERED INHERITANCE OF MITOCHONDRIA PROTEIN 11"/>
    <property type="match status" value="1"/>
</dbReference>
<evidence type="ECO:0000313" key="6">
    <source>
        <dbReference type="EMBL" id="KAK3394117.1"/>
    </source>
</evidence>
<keyword evidence="3 4" id="KW-0472">Membrane</keyword>
<dbReference type="GO" id="GO:0005739">
    <property type="term" value="C:mitochondrion"/>
    <property type="evidence" value="ECO:0007669"/>
    <property type="project" value="TreeGrafter"/>
</dbReference>
<evidence type="ECO:0000256" key="1">
    <source>
        <dbReference type="ARBA" id="ARBA00022692"/>
    </source>
</evidence>
<dbReference type="GO" id="GO:0016020">
    <property type="term" value="C:membrane"/>
    <property type="evidence" value="ECO:0007669"/>
    <property type="project" value="UniProtKB-SubCell"/>
</dbReference>
<proteinExistence type="inferred from homology"/>
<evidence type="ECO:0000256" key="2">
    <source>
        <dbReference type="ARBA" id="ARBA00022989"/>
    </source>
</evidence>
<organism evidence="6 7">
    <name type="scientific">Podospora didyma</name>
    <dbReference type="NCBI Taxonomy" id="330526"/>
    <lineage>
        <taxon>Eukaryota</taxon>
        <taxon>Fungi</taxon>
        <taxon>Dikarya</taxon>
        <taxon>Ascomycota</taxon>
        <taxon>Pezizomycotina</taxon>
        <taxon>Sordariomycetes</taxon>
        <taxon>Sordariomycetidae</taxon>
        <taxon>Sordariales</taxon>
        <taxon>Podosporaceae</taxon>
        <taxon>Podospora</taxon>
    </lineage>
</organism>
<feature type="transmembrane region" description="Helical" evidence="4">
    <location>
        <begin position="66"/>
        <end position="87"/>
    </location>
</feature>
<reference evidence="6" key="2">
    <citation type="submission" date="2023-06" db="EMBL/GenBank/DDBJ databases">
        <authorList>
            <consortium name="Lawrence Berkeley National Laboratory"/>
            <person name="Haridas S."/>
            <person name="Hensen N."/>
            <person name="Bonometti L."/>
            <person name="Westerberg I."/>
            <person name="Brannstrom I.O."/>
            <person name="Guillou S."/>
            <person name="Cros-Aarteil S."/>
            <person name="Calhoun S."/>
            <person name="Kuo A."/>
            <person name="Mondo S."/>
            <person name="Pangilinan J."/>
            <person name="Riley R."/>
            <person name="LaButti K."/>
            <person name="Andreopoulos B."/>
            <person name="Lipzen A."/>
            <person name="Chen C."/>
            <person name="Yanf M."/>
            <person name="Daum C."/>
            <person name="Ng V."/>
            <person name="Clum A."/>
            <person name="Steindorff A."/>
            <person name="Ohm R."/>
            <person name="Martin F."/>
            <person name="Silar P."/>
            <person name="Natvig D."/>
            <person name="Lalanne C."/>
            <person name="Gautier V."/>
            <person name="Ament-velasquez S.L."/>
            <person name="Kruys A."/>
            <person name="Hutchinson M.I."/>
            <person name="Powell A.J."/>
            <person name="Barry K."/>
            <person name="Miller A.N."/>
            <person name="Grigoriev I.V."/>
            <person name="Debuchy R."/>
            <person name="Gladieux P."/>
            <person name="Thoren M.H."/>
            <person name="Johannesson H."/>
        </authorList>
    </citation>
    <scope>NUCLEOTIDE SEQUENCE</scope>
    <source>
        <strain evidence="6">CBS 232.78</strain>
    </source>
</reference>
<evidence type="ECO:0000256" key="4">
    <source>
        <dbReference type="RuleBase" id="RU367098"/>
    </source>
</evidence>
<dbReference type="PANTHER" id="PTHR39136:SF1">
    <property type="entry name" value="ALTERED INHERITANCE OF MITOCHONDRIA PROTEIN 11"/>
    <property type="match status" value="1"/>
</dbReference>
<name>A0AAE0U7X0_9PEZI</name>
<protein>
    <recommendedName>
        <fullName evidence="4">Altered inheritance of mitochondria protein 11</fullName>
    </recommendedName>
</protein>
<feature type="region of interest" description="Disordered" evidence="5">
    <location>
        <begin position="186"/>
        <end position="206"/>
    </location>
</feature>
<keyword evidence="2 4" id="KW-1133">Transmembrane helix</keyword>
<comment type="caution">
    <text evidence="6">The sequence shown here is derived from an EMBL/GenBank/DDBJ whole genome shotgun (WGS) entry which is preliminary data.</text>
</comment>
<comment type="similarity">
    <text evidence="4">Belongs to the AIM11 family.</text>
</comment>
<evidence type="ECO:0000256" key="3">
    <source>
        <dbReference type="ARBA" id="ARBA00023136"/>
    </source>
</evidence>
<feature type="compositionally biased region" description="Basic and acidic residues" evidence="5">
    <location>
        <begin position="191"/>
        <end position="206"/>
    </location>
</feature>
<comment type="subcellular location">
    <subcellularLocation>
        <location evidence="4">Membrane</location>
        <topology evidence="4">Multi-pass membrane protein</topology>
    </subcellularLocation>
</comment>
<dbReference type="EMBL" id="JAULSW010000001">
    <property type="protein sequence ID" value="KAK3394117.1"/>
    <property type="molecule type" value="Genomic_DNA"/>
</dbReference>
<evidence type="ECO:0000313" key="7">
    <source>
        <dbReference type="Proteomes" id="UP001285441"/>
    </source>
</evidence>
<reference evidence="6" key="1">
    <citation type="journal article" date="2023" name="Mol. Phylogenet. Evol.">
        <title>Genome-scale phylogeny and comparative genomics of the fungal order Sordariales.</title>
        <authorList>
            <person name="Hensen N."/>
            <person name="Bonometti L."/>
            <person name="Westerberg I."/>
            <person name="Brannstrom I.O."/>
            <person name="Guillou S."/>
            <person name="Cros-Aarteil S."/>
            <person name="Calhoun S."/>
            <person name="Haridas S."/>
            <person name="Kuo A."/>
            <person name="Mondo S."/>
            <person name="Pangilinan J."/>
            <person name="Riley R."/>
            <person name="LaButti K."/>
            <person name="Andreopoulos B."/>
            <person name="Lipzen A."/>
            <person name="Chen C."/>
            <person name="Yan M."/>
            <person name="Daum C."/>
            <person name="Ng V."/>
            <person name="Clum A."/>
            <person name="Steindorff A."/>
            <person name="Ohm R.A."/>
            <person name="Martin F."/>
            <person name="Silar P."/>
            <person name="Natvig D.O."/>
            <person name="Lalanne C."/>
            <person name="Gautier V."/>
            <person name="Ament-Velasquez S.L."/>
            <person name="Kruys A."/>
            <person name="Hutchinson M.I."/>
            <person name="Powell A.J."/>
            <person name="Barry K."/>
            <person name="Miller A.N."/>
            <person name="Grigoriev I.V."/>
            <person name="Debuchy R."/>
            <person name="Gladieux P."/>
            <person name="Hiltunen Thoren M."/>
            <person name="Johannesson H."/>
        </authorList>
    </citation>
    <scope>NUCLEOTIDE SEQUENCE</scope>
    <source>
        <strain evidence="6">CBS 232.78</strain>
    </source>
</reference>
<feature type="transmembrane region" description="Helical" evidence="4">
    <location>
        <begin position="126"/>
        <end position="149"/>
    </location>
</feature>
<gene>
    <name evidence="4" type="primary">AIM11</name>
    <name evidence="6" type="ORF">B0H63DRAFT_36340</name>
</gene>
<accession>A0AAE0U7X0</accession>
<evidence type="ECO:0000256" key="5">
    <source>
        <dbReference type="SAM" id="MobiDB-lite"/>
    </source>
</evidence>
<sequence>MIFSSIASWLNPKPTPAPIPTPAAMRLDDPPRAPVPVIETPPQQQQQTYYDRQPTPFFSSRSMRQLGLYFGGVGFVALSVMVSRRAVTRHMKLAKIRYFQPNLHTGTKANGAPEIGGRDPFIPVEALGLATLNVISAAIMVAGGITWAFDISSVDDLRAMARRSMELQGGFTDTEAEREVTEWVASMLGGDSKDEKTTSEAEPEKS</sequence>
<dbReference type="AlphaFoldDB" id="A0AAE0U7X0"/>
<dbReference type="Proteomes" id="UP001285441">
    <property type="component" value="Unassembled WGS sequence"/>
</dbReference>
<keyword evidence="7" id="KW-1185">Reference proteome</keyword>